<reference evidence="5" key="2">
    <citation type="journal article" date="2019" name="Int. J. Syst. Evol. Microbiol.">
        <title>Tengunoibacter tsumagoiensis gen. nov., sp. nov., Dictyobacter kobayashii sp. nov., Dictyobacter alpinus sp. nov., and description of Dictyobacteraceae fam. nov. within the order Ktedonobacterales isolated from Tengu-no-mugimeshi, a soil-like granular mass of micro-organisms, and emended descriptions of the genera Ktedonobacter and Dictyobacter.</title>
        <authorList>
            <person name="Wang C."/>
            <person name="Zheng Y."/>
            <person name="Sakai Y."/>
            <person name="Toyoda A."/>
            <person name="Minakuchi Y."/>
            <person name="Abe K."/>
            <person name="Yokota A."/>
            <person name="Yabe S."/>
        </authorList>
    </citation>
    <scope>NUCLEOTIDE SEQUENCE</scope>
    <source>
        <strain evidence="5">Uno16</strain>
    </source>
</reference>
<evidence type="ECO:0000313" key="5">
    <source>
        <dbReference type="EMBL" id="GCE29536.1"/>
    </source>
</evidence>
<dbReference type="InterPro" id="IPR038721">
    <property type="entry name" value="IS701-like_DDE_dom"/>
</dbReference>
<dbReference type="Gene3D" id="3.90.350.10">
    <property type="entry name" value="Transposase Inhibitor Protein From Tn5, Chain A, domain 1"/>
    <property type="match status" value="1"/>
</dbReference>
<dbReference type="EMBL" id="BIFT01000002">
    <property type="protein sequence ID" value="GCE29405.1"/>
    <property type="molecule type" value="Genomic_DNA"/>
</dbReference>
<feature type="domain" description="Transposase IS701-like DDE" evidence="2">
    <location>
        <begin position="16"/>
        <end position="242"/>
    </location>
</feature>
<dbReference type="InterPro" id="IPR012337">
    <property type="entry name" value="RNaseH-like_sf"/>
</dbReference>
<dbReference type="RefSeq" id="WP_126627163.1">
    <property type="nucleotide sequence ID" value="NZ_BIFT01000001.1"/>
</dbReference>
<sequence length="436" mass="49862">MNLNTLRRFRHEIYDCCERAKDALFTTMDALITQTQARSLPELSQDPRFQRHWSSVYEAFEDGRIDRKRLQEVFVRYLPAPPQGRRLWIGIDASSIARPAARTSADRTAQPVHNLPKSKQAITYGWQFSTVVALPEQPSSWTYLLDQQRIASSTTAIELAFTQLSELAPQLPVHSIAALDRGYDSTWLWCRCSTLPVGVLGRLKCNRRFYRPAPPPTGKRGAPCKDGAILQPKDEATHGEPDGKAECTDLKGRPVEISWWKHLHVKEARWLELSVMRVLRPHATNQERDPRISWFVWIGDPNADLADIALGYARRFGQEHGYRFDKQALLWEKPRLRTPEQFERWSQVVAMAHNHVVVGRDLVQAHLHPWENKQRPPTPQQVRRGFSKLLVCLGTPARSPQARGKAKGRIKGATIRKAKRYAPVRKTPKVPQLVPS</sequence>
<protein>
    <recommendedName>
        <fullName evidence="2">Transposase IS701-like DDE domain-containing protein</fullName>
    </recommendedName>
</protein>
<dbReference type="EMBL" id="BIFT01000001">
    <property type="protein sequence ID" value="GCE26746.1"/>
    <property type="molecule type" value="Genomic_DNA"/>
</dbReference>
<evidence type="ECO:0000313" key="6">
    <source>
        <dbReference type="EMBL" id="GCE30571.1"/>
    </source>
</evidence>
<gene>
    <name evidence="3" type="ORF">KDA_22300</name>
    <name evidence="4" type="ORF">KDA_48890</name>
    <name evidence="5" type="ORF">KDA_50200</name>
    <name evidence="6" type="ORF">KDA_60550</name>
</gene>
<evidence type="ECO:0000259" key="2">
    <source>
        <dbReference type="Pfam" id="PF13546"/>
    </source>
</evidence>
<keyword evidence="7" id="KW-1185">Reference proteome</keyword>
<dbReference type="OrthoDB" id="143334at2"/>
<evidence type="ECO:0000313" key="7">
    <source>
        <dbReference type="Proteomes" id="UP000287171"/>
    </source>
</evidence>
<dbReference type="NCBIfam" id="NF041680">
    <property type="entry name" value="transp_NF041680"/>
    <property type="match status" value="1"/>
</dbReference>
<proteinExistence type="predicted"/>
<dbReference type="EMBL" id="BIFT01000002">
    <property type="protein sequence ID" value="GCE30571.1"/>
    <property type="molecule type" value="Genomic_DNA"/>
</dbReference>
<reference evidence="7" key="1">
    <citation type="submission" date="2018-12" db="EMBL/GenBank/DDBJ databases">
        <title>Tengunoibacter tsumagoiensis gen. nov., sp. nov., Dictyobacter kobayashii sp. nov., D. alpinus sp. nov., and D. joshuensis sp. nov. and description of Dictyobacteraceae fam. nov. within the order Ktedonobacterales isolated from Tengu-no-mugimeshi.</title>
        <authorList>
            <person name="Wang C.M."/>
            <person name="Zheng Y."/>
            <person name="Sakai Y."/>
            <person name="Toyoda A."/>
            <person name="Minakuchi Y."/>
            <person name="Abe K."/>
            <person name="Yokota A."/>
            <person name="Yabe S."/>
        </authorList>
    </citation>
    <scope>NUCLEOTIDE SEQUENCE [LARGE SCALE GENOMIC DNA]</scope>
    <source>
        <strain evidence="7">Uno16</strain>
    </source>
</reference>
<dbReference type="AlphaFoldDB" id="A0A402BE06"/>
<evidence type="ECO:0000256" key="1">
    <source>
        <dbReference type="SAM" id="MobiDB-lite"/>
    </source>
</evidence>
<evidence type="ECO:0000313" key="3">
    <source>
        <dbReference type="EMBL" id="GCE26746.1"/>
    </source>
</evidence>
<comment type="caution">
    <text evidence="5">The sequence shown here is derived from an EMBL/GenBank/DDBJ whole genome shotgun (WGS) entry which is preliminary data.</text>
</comment>
<dbReference type="SUPFAM" id="SSF53098">
    <property type="entry name" value="Ribonuclease H-like"/>
    <property type="match status" value="1"/>
</dbReference>
<accession>A0A402BE06</accession>
<name>A0A402BE06_9CHLR</name>
<feature type="region of interest" description="Disordered" evidence="1">
    <location>
        <begin position="214"/>
        <end position="247"/>
    </location>
</feature>
<organism evidence="5 7">
    <name type="scientific">Dictyobacter alpinus</name>
    <dbReference type="NCBI Taxonomy" id="2014873"/>
    <lineage>
        <taxon>Bacteria</taxon>
        <taxon>Bacillati</taxon>
        <taxon>Chloroflexota</taxon>
        <taxon>Ktedonobacteria</taxon>
        <taxon>Ktedonobacterales</taxon>
        <taxon>Dictyobacteraceae</taxon>
        <taxon>Dictyobacter</taxon>
    </lineage>
</organism>
<feature type="compositionally biased region" description="Basic and acidic residues" evidence="1">
    <location>
        <begin position="232"/>
        <end position="247"/>
    </location>
</feature>
<dbReference type="Proteomes" id="UP000287171">
    <property type="component" value="Unassembled WGS sequence"/>
</dbReference>
<dbReference type="EMBL" id="BIFT01000002">
    <property type="protein sequence ID" value="GCE29536.1"/>
    <property type="molecule type" value="Genomic_DNA"/>
</dbReference>
<evidence type="ECO:0000313" key="4">
    <source>
        <dbReference type="EMBL" id="GCE29405.1"/>
    </source>
</evidence>
<dbReference type="Pfam" id="PF13546">
    <property type="entry name" value="DDE_5"/>
    <property type="match status" value="1"/>
</dbReference>